<evidence type="ECO:0000313" key="3">
    <source>
        <dbReference type="Proteomes" id="UP000239494"/>
    </source>
</evidence>
<reference evidence="2 3" key="1">
    <citation type="submission" date="2018-03" db="EMBL/GenBank/DDBJ databases">
        <title>Genomic Encyclopedia of Archaeal and Bacterial Type Strains, Phase II (KMG-II): from individual species to whole genera.</title>
        <authorList>
            <person name="Goeker M."/>
        </authorList>
    </citation>
    <scope>NUCLEOTIDE SEQUENCE [LARGE SCALE GENOMIC DNA]</scope>
    <source>
        <strain evidence="2 3">DSM 44720</strain>
    </source>
</reference>
<protein>
    <submittedName>
        <fullName evidence="2">Uncharacterized protein</fullName>
    </submittedName>
</protein>
<keyword evidence="3" id="KW-1185">Reference proteome</keyword>
<evidence type="ECO:0000256" key="1">
    <source>
        <dbReference type="SAM" id="MobiDB-lite"/>
    </source>
</evidence>
<accession>A0A2T0TCV3</accession>
<proteinExistence type="predicted"/>
<dbReference type="Proteomes" id="UP000239494">
    <property type="component" value="Unassembled WGS sequence"/>
</dbReference>
<dbReference type="RefSeq" id="WP_170155804.1">
    <property type="nucleotide sequence ID" value="NZ_PVTF01000003.1"/>
</dbReference>
<comment type="caution">
    <text evidence="2">The sequence shown here is derived from an EMBL/GenBank/DDBJ whole genome shotgun (WGS) entry which is preliminary data.</text>
</comment>
<organism evidence="2 3">
    <name type="scientific">Umezawaea tangerina</name>
    <dbReference type="NCBI Taxonomy" id="84725"/>
    <lineage>
        <taxon>Bacteria</taxon>
        <taxon>Bacillati</taxon>
        <taxon>Actinomycetota</taxon>
        <taxon>Actinomycetes</taxon>
        <taxon>Pseudonocardiales</taxon>
        <taxon>Pseudonocardiaceae</taxon>
        <taxon>Umezawaea</taxon>
    </lineage>
</organism>
<name>A0A2T0TCV3_9PSEU</name>
<gene>
    <name evidence="2" type="ORF">CLV43_103239</name>
</gene>
<feature type="region of interest" description="Disordered" evidence="1">
    <location>
        <begin position="1"/>
        <end position="52"/>
    </location>
</feature>
<dbReference type="AlphaFoldDB" id="A0A2T0TCV3"/>
<dbReference type="EMBL" id="PVTF01000003">
    <property type="protein sequence ID" value="PRY43496.1"/>
    <property type="molecule type" value="Genomic_DNA"/>
</dbReference>
<evidence type="ECO:0000313" key="2">
    <source>
        <dbReference type="EMBL" id="PRY43496.1"/>
    </source>
</evidence>
<sequence length="52" mass="5808">MNDLDAQGQSPVQEPAEEQVKPQVSPAQRPKSGLDWLVKQAERKRPSQAQPE</sequence>